<dbReference type="EMBL" id="CAJNDS010001180">
    <property type="protein sequence ID" value="CAE7250712.1"/>
    <property type="molecule type" value="Genomic_DNA"/>
</dbReference>
<evidence type="ECO:0000256" key="2">
    <source>
        <dbReference type="SAM" id="Phobius"/>
    </source>
</evidence>
<feature type="transmembrane region" description="Helical" evidence="2">
    <location>
        <begin position="546"/>
        <end position="567"/>
    </location>
</feature>
<keyword evidence="2" id="KW-0812">Transmembrane</keyword>
<feature type="transmembrane region" description="Helical" evidence="2">
    <location>
        <begin position="444"/>
        <end position="464"/>
    </location>
</feature>
<feature type="transmembrane region" description="Helical" evidence="2">
    <location>
        <begin position="185"/>
        <end position="206"/>
    </location>
</feature>
<keyword evidence="4" id="KW-1185">Reference proteome</keyword>
<keyword evidence="2" id="KW-0472">Membrane</keyword>
<feature type="compositionally biased region" description="Polar residues" evidence="1">
    <location>
        <begin position="48"/>
        <end position="72"/>
    </location>
</feature>
<reference evidence="3" key="1">
    <citation type="submission" date="2021-02" db="EMBL/GenBank/DDBJ databases">
        <authorList>
            <person name="Dougan E. K."/>
            <person name="Rhodes N."/>
            <person name="Thang M."/>
            <person name="Chan C."/>
        </authorList>
    </citation>
    <scope>NUCLEOTIDE SEQUENCE</scope>
</reference>
<keyword evidence="2" id="KW-1133">Transmembrane helix</keyword>
<feature type="transmembrane region" description="Helical" evidence="2">
    <location>
        <begin position="476"/>
        <end position="499"/>
    </location>
</feature>
<evidence type="ECO:0000313" key="3">
    <source>
        <dbReference type="EMBL" id="CAE7250712.1"/>
    </source>
</evidence>
<feature type="region of interest" description="Disordered" evidence="1">
    <location>
        <begin position="32"/>
        <end position="80"/>
    </location>
</feature>
<feature type="transmembrane region" description="Helical" evidence="2">
    <location>
        <begin position="226"/>
        <end position="247"/>
    </location>
</feature>
<evidence type="ECO:0008006" key="5">
    <source>
        <dbReference type="Google" id="ProtNLM"/>
    </source>
</evidence>
<dbReference type="AlphaFoldDB" id="A0A812LR74"/>
<feature type="transmembrane region" description="Helical" evidence="2">
    <location>
        <begin position="511"/>
        <end position="534"/>
    </location>
</feature>
<organism evidence="3 4">
    <name type="scientific">Symbiodinium natans</name>
    <dbReference type="NCBI Taxonomy" id="878477"/>
    <lineage>
        <taxon>Eukaryota</taxon>
        <taxon>Sar</taxon>
        <taxon>Alveolata</taxon>
        <taxon>Dinophyceae</taxon>
        <taxon>Suessiales</taxon>
        <taxon>Symbiodiniaceae</taxon>
        <taxon>Symbiodinium</taxon>
    </lineage>
</organism>
<evidence type="ECO:0000256" key="1">
    <source>
        <dbReference type="SAM" id="MobiDB-lite"/>
    </source>
</evidence>
<gene>
    <name evidence="3" type="ORF">SNAT2548_LOCUS12338</name>
</gene>
<sequence length="582" mass="64382">MRDEQSTKSTAHEFLAEGLPALGHTVIPVAPRQLPTTPDITPCASRQLPRSLSSDLTPTASRQLPRTLTPDASLSRQCSSSFSRTLTPEVSKQLMRQDSKNLRGNAIGYFEVDTEIVRGISLRQTLREVRAVWLRPPATMQEEERAALYTRSRPVQHFDLFLSHTWRTPGKWKAFALLFRTGWPIMLLGNAVSVCLAFCLCATRVLPMPFDYAPPLVNFSSTSKLGCWLICLSMAGSLSGLLLSPFLPSSFGSSCFLDVVSVHQSDQQLNERGIYGIGGFLAVSREMQVLWSRPYLSRLWCVFELAAYRTANPDGKITLAPLYVEQILAVLLICAYVMAMTFVLSRALLEERLRLVAYAAAAVPTLIAVHMLRRFFQDRQQLMIDLQSFDLDSVGCQNDFDREFIHKAILEWYGSKDCFKDFVQGPLRKELVGKGCKIHLSGPYLALLVGVAMTPGLEFTLAIYCGDAPPLSMLANVVAGVLGFSVLWTIFSARVLLYFCNVAAKPIAPEFDCLQTILVFTIVGPVWSSGAALATTAQMHSLEASFGWLGFAAVLLALSFTSPRQILHLGSRNKVHQESGQV</sequence>
<feature type="transmembrane region" description="Helical" evidence="2">
    <location>
        <begin position="327"/>
        <end position="349"/>
    </location>
</feature>
<proteinExistence type="predicted"/>
<name>A0A812LR74_9DINO</name>
<evidence type="ECO:0000313" key="4">
    <source>
        <dbReference type="Proteomes" id="UP000604046"/>
    </source>
</evidence>
<dbReference type="OrthoDB" id="10300052at2759"/>
<dbReference type="Proteomes" id="UP000604046">
    <property type="component" value="Unassembled WGS sequence"/>
</dbReference>
<feature type="transmembrane region" description="Helical" evidence="2">
    <location>
        <begin position="355"/>
        <end position="372"/>
    </location>
</feature>
<comment type="caution">
    <text evidence="3">The sequence shown here is derived from an EMBL/GenBank/DDBJ whole genome shotgun (WGS) entry which is preliminary data.</text>
</comment>
<protein>
    <recommendedName>
        <fullName evidence="5">Transmembrane protein</fullName>
    </recommendedName>
</protein>
<accession>A0A812LR74</accession>